<feature type="region of interest" description="Disordered" evidence="1">
    <location>
        <begin position="1"/>
        <end position="72"/>
    </location>
</feature>
<dbReference type="Proteomes" id="UP001157109">
    <property type="component" value="Unassembled WGS sequence"/>
</dbReference>
<evidence type="ECO:0000313" key="3">
    <source>
        <dbReference type="Proteomes" id="UP001157109"/>
    </source>
</evidence>
<keyword evidence="3" id="KW-1185">Reference proteome</keyword>
<gene>
    <name evidence="2" type="ORF">GCM10025862_34910</name>
</gene>
<accession>A0ABQ6HT79</accession>
<protein>
    <submittedName>
        <fullName evidence="2">Uncharacterized protein</fullName>
    </submittedName>
</protein>
<name>A0ABQ6HT79_9MICO</name>
<comment type="caution">
    <text evidence="2">The sequence shown here is derived from an EMBL/GenBank/DDBJ whole genome shotgun (WGS) entry which is preliminary data.</text>
</comment>
<evidence type="ECO:0000256" key="1">
    <source>
        <dbReference type="SAM" id="MobiDB-lite"/>
    </source>
</evidence>
<dbReference type="EMBL" id="BSUJ01000001">
    <property type="protein sequence ID" value="GMA21470.1"/>
    <property type="molecule type" value="Genomic_DNA"/>
</dbReference>
<evidence type="ECO:0000313" key="2">
    <source>
        <dbReference type="EMBL" id="GMA21470.1"/>
    </source>
</evidence>
<organism evidence="2 3">
    <name type="scientific">Arsenicicoccus piscis</name>
    <dbReference type="NCBI Taxonomy" id="673954"/>
    <lineage>
        <taxon>Bacteria</taxon>
        <taxon>Bacillati</taxon>
        <taxon>Actinomycetota</taxon>
        <taxon>Actinomycetes</taxon>
        <taxon>Micrococcales</taxon>
        <taxon>Intrasporangiaceae</taxon>
        <taxon>Arsenicicoccus</taxon>
    </lineage>
</organism>
<sequence length="72" mass="7731">MGVPVHHRVDQPEGAVPALTGNPTRRDDPSTPSSFVEDDAHPQRHAGQWRTHLPESAPSNGNDAGYADPVAR</sequence>
<reference evidence="3" key="1">
    <citation type="journal article" date="2019" name="Int. J. Syst. Evol. Microbiol.">
        <title>The Global Catalogue of Microorganisms (GCM) 10K type strain sequencing project: providing services to taxonomists for standard genome sequencing and annotation.</title>
        <authorList>
            <consortium name="The Broad Institute Genomics Platform"/>
            <consortium name="The Broad Institute Genome Sequencing Center for Infectious Disease"/>
            <person name="Wu L."/>
            <person name="Ma J."/>
        </authorList>
    </citation>
    <scope>NUCLEOTIDE SEQUENCE [LARGE SCALE GENOMIC DNA]</scope>
    <source>
        <strain evidence="3">NBRC 105830</strain>
    </source>
</reference>
<proteinExistence type="predicted"/>